<sequence>MKNSNFNGEERRSDKIIDRKISYGVIIVFLLQFGSAVWWASGVSAEIETIKKDIIKNENRMEIIKGFGERMARVEVIVGRIDRKLDRYTRNNRRRDKH</sequence>
<keyword evidence="1" id="KW-0812">Transmembrane</keyword>
<keyword evidence="1" id="KW-1133">Transmembrane helix</keyword>
<evidence type="ECO:0000256" key="1">
    <source>
        <dbReference type="SAM" id="Phobius"/>
    </source>
</evidence>
<organism evidence="2">
    <name type="scientific">marine sediment metagenome</name>
    <dbReference type="NCBI Taxonomy" id="412755"/>
    <lineage>
        <taxon>unclassified sequences</taxon>
        <taxon>metagenomes</taxon>
        <taxon>ecological metagenomes</taxon>
    </lineage>
</organism>
<dbReference type="EMBL" id="LAZR01056501">
    <property type="protein sequence ID" value="KKK74055.1"/>
    <property type="molecule type" value="Genomic_DNA"/>
</dbReference>
<dbReference type="AlphaFoldDB" id="A0A0F8YK18"/>
<name>A0A0F8YK18_9ZZZZ</name>
<proteinExistence type="predicted"/>
<comment type="caution">
    <text evidence="2">The sequence shown here is derived from an EMBL/GenBank/DDBJ whole genome shotgun (WGS) entry which is preliminary data.</text>
</comment>
<accession>A0A0F8YK18</accession>
<reference evidence="2" key="1">
    <citation type="journal article" date="2015" name="Nature">
        <title>Complex archaea that bridge the gap between prokaryotes and eukaryotes.</title>
        <authorList>
            <person name="Spang A."/>
            <person name="Saw J.H."/>
            <person name="Jorgensen S.L."/>
            <person name="Zaremba-Niedzwiedzka K."/>
            <person name="Martijn J."/>
            <person name="Lind A.E."/>
            <person name="van Eijk R."/>
            <person name="Schleper C."/>
            <person name="Guy L."/>
            <person name="Ettema T.J."/>
        </authorList>
    </citation>
    <scope>NUCLEOTIDE SEQUENCE</scope>
</reference>
<gene>
    <name evidence="2" type="ORF">LCGC14_2887620</name>
</gene>
<evidence type="ECO:0000313" key="2">
    <source>
        <dbReference type="EMBL" id="KKK74055.1"/>
    </source>
</evidence>
<feature type="transmembrane region" description="Helical" evidence="1">
    <location>
        <begin position="21"/>
        <end position="41"/>
    </location>
</feature>
<keyword evidence="1" id="KW-0472">Membrane</keyword>
<protein>
    <submittedName>
        <fullName evidence="2">Uncharacterized protein</fullName>
    </submittedName>
</protein>